<sequence length="423" mass="47750">MDLVAELLARTTEVVRVDDLLGVEDVPAAVVVFAAVCGSVLLLLARTVRASKVDMHYVPTPSNKAVVHKLRQHTTLTRYKPPRLLTNAHTSTLFAALGKRPPMPKFHREHLDTPDGGLIGLDILEPPARGAADAPPLTVLLVPGIASCSDAPYIRSLALACHEHGWRTVVKNWRGCKTELRSARTFNYGNTEDIELAIRYIKRMYPAGPIVAVAFSMGANVLTKYMGTTNEDLGSDLYHSIDAAVTYSNGYILQWGYEMLHQPHFRPYHLALLFWAKEPWKQLPPEQFEQSGLPFTKDELLAASTLAEFDKLHLPAIYGYSSLEEFAQAESSGTYLHRIRRPFLTVNARNDPLFPEQAEEFVRKHATDNEHIIFVLTEWGGHVGWDKNFFQHHDADEHHNVMDEITTTFFHHVLHHTSHFEEK</sequence>
<feature type="active site" description="Charge relay system" evidence="2">
    <location>
        <position position="351"/>
    </location>
</feature>
<dbReference type="PANTHER" id="PTHR10794">
    <property type="entry name" value="ABHYDROLASE DOMAIN-CONTAINING PROTEIN"/>
    <property type="match status" value="1"/>
</dbReference>
<keyword evidence="3" id="KW-1133">Transmembrane helix</keyword>
<dbReference type="GO" id="GO:0047372">
    <property type="term" value="F:monoacylglycerol lipase activity"/>
    <property type="evidence" value="ECO:0007669"/>
    <property type="project" value="TreeGrafter"/>
</dbReference>
<evidence type="ECO:0000313" key="6">
    <source>
        <dbReference type="Proteomes" id="UP000007799"/>
    </source>
</evidence>
<dbReference type="GO" id="GO:0046464">
    <property type="term" value="P:acylglycerol catabolic process"/>
    <property type="evidence" value="ECO:0007669"/>
    <property type="project" value="TreeGrafter"/>
</dbReference>
<dbReference type="eggNOG" id="KOG1838">
    <property type="taxonomic scope" value="Eukaryota"/>
</dbReference>
<accession>F2UAM8</accession>
<dbReference type="OrthoDB" id="5954035at2759"/>
<dbReference type="GO" id="GO:0008126">
    <property type="term" value="F:acetylesterase activity"/>
    <property type="evidence" value="ECO:0007669"/>
    <property type="project" value="TreeGrafter"/>
</dbReference>
<dbReference type="Proteomes" id="UP000007799">
    <property type="component" value="Unassembled WGS sequence"/>
</dbReference>
<gene>
    <name evidence="5" type="ORF">PTSG_05148</name>
</gene>
<dbReference type="KEGG" id="sre:PTSG_05148"/>
<reference evidence="5" key="1">
    <citation type="submission" date="2009-08" db="EMBL/GenBank/DDBJ databases">
        <title>Annotation of Salpingoeca rosetta.</title>
        <authorList>
            <consortium name="The Broad Institute Genome Sequencing Platform"/>
            <person name="Russ C."/>
            <person name="Cuomo C."/>
            <person name="Burger G."/>
            <person name="Gray M.W."/>
            <person name="Holland P.W.H."/>
            <person name="King N."/>
            <person name="Lang F.B.F."/>
            <person name="Roger A.J."/>
            <person name="Ruiz-Trillo I."/>
            <person name="Young S.K."/>
            <person name="Zeng Q."/>
            <person name="Gargeya S."/>
            <person name="Alvarado L."/>
            <person name="Berlin A."/>
            <person name="Chapman S.B."/>
            <person name="Chen Z."/>
            <person name="Freedman E."/>
            <person name="Gellesch M."/>
            <person name="Goldberg J."/>
            <person name="Griggs A."/>
            <person name="Gujja S."/>
            <person name="Heilman E."/>
            <person name="Heiman D."/>
            <person name="Howarth C."/>
            <person name="Mehta T."/>
            <person name="Neiman D."/>
            <person name="Pearson M."/>
            <person name="Roberts A."/>
            <person name="Saif S."/>
            <person name="Shea T."/>
            <person name="Shenoy N."/>
            <person name="Sisk P."/>
            <person name="Stolte C."/>
            <person name="Sykes S."/>
            <person name="White J."/>
            <person name="Yandava C."/>
            <person name="Haas B."/>
            <person name="Nusbaum C."/>
            <person name="Birren B."/>
        </authorList>
    </citation>
    <scope>NUCLEOTIDE SEQUENCE [LARGE SCALE GENOMIC DNA]</scope>
    <source>
        <strain evidence="5">ATCC 50818</strain>
    </source>
</reference>
<evidence type="ECO:0000256" key="2">
    <source>
        <dbReference type="PIRSR" id="PIRSR005211-1"/>
    </source>
</evidence>
<dbReference type="GO" id="GO:0097524">
    <property type="term" value="C:sperm plasma membrane"/>
    <property type="evidence" value="ECO:0007669"/>
    <property type="project" value="TreeGrafter"/>
</dbReference>
<dbReference type="GO" id="GO:0048240">
    <property type="term" value="P:sperm capacitation"/>
    <property type="evidence" value="ECO:0007669"/>
    <property type="project" value="TreeGrafter"/>
</dbReference>
<dbReference type="InterPro" id="IPR000073">
    <property type="entry name" value="AB_hydrolase_1"/>
</dbReference>
<evidence type="ECO:0000256" key="3">
    <source>
        <dbReference type="SAM" id="Phobius"/>
    </source>
</evidence>
<dbReference type="Pfam" id="PF00561">
    <property type="entry name" value="Abhydrolase_1"/>
    <property type="match status" value="1"/>
</dbReference>
<evidence type="ECO:0000313" key="5">
    <source>
        <dbReference type="EMBL" id="EGD73444.1"/>
    </source>
</evidence>
<dbReference type="RefSeq" id="XP_004993726.1">
    <property type="nucleotide sequence ID" value="XM_004993669.1"/>
</dbReference>
<protein>
    <recommendedName>
        <fullName evidence="4">AB hydrolase-1 domain-containing protein</fullName>
    </recommendedName>
</protein>
<dbReference type="InterPro" id="IPR029058">
    <property type="entry name" value="AB_hydrolase_fold"/>
</dbReference>
<dbReference type="GeneID" id="16074305"/>
<dbReference type="SUPFAM" id="SSF53474">
    <property type="entry name" value="alpha/beta-Hydrolases"/>
    <property type="match status" value="1"/>
</dbReference>
<keyword evidence="6" id="KW-1185">Reference proteome</keyword>
<feature type="domain" description="AB hydrolase-1" evidence="4">
    <location>
        <begin position="138"/>
        <end position="368"/>
    </location>
</feature>
<dbReference type="PIRSF" id="PIRSF005211">
    <property type="entry name" value="Ab_hydro_YheT"/>
    <property type="match status" value="1"/>
</dbReference>
<proteinExistence type="inferred from homology"/>
<dbReference type="AlphaFoldDB" id="F2UAM8"/>
<feature type="transmembrane region" description="Helical" evidence="3">
    <location>
        <begin position="26"/>
        <end position="45"/>
    </location>
</feature>
<dbReference type="InterPro" id="IPR050960">
    <property type="entry name" value="AB_hydrolase_4_sf"/>
</dbReference>
<evidence type="ECO:0000256" key="1">
    <source>
        <dbReference type="ARBA" id="ARBA00010884"/>
    </source>
</evidence>
<dbReference type="Gene3D" id="3.40.50.1820">
    <property type="entry name" value="alpha/beta hydrolase"/>
    <property type="match status" value="1"/>
</dbReference>
<keyword evidence="3" id="KW-0812">Transmembrane</keyword>
<dbReference type="EMBL" id="GL832966">
    <property type="protein sequence ID" value="EGD73444.1"/>
    <property type="molecule type" value="Genomic_DNA"/>
</dbReference>
<dbReference type="GO" id="GO:0043401">
    <property type="term" value="P:steroid hormone receptor signaling pathway"/>
    <property type="evidence" value="ECO:0007669"/>
    <property type="project" value="TreeGrafter"/>
</dbReference>
<dbReference type="InterPro" id="IPR012020">
    <property type="entry name" value="ABHD4"/>
</dbReference>
<dbReference type="PANTHER" id="PTHR10794:SF45">
    <property type="entry name" value="MONOACYLGLYCEROL LIPASE ABHD2"/>
    <property type="match status" value="1"/>
</dbReference>
<evidence type="ECO:0000259" key="4">
    <source>
        <dbReference type="Pfam" id="PF00561"/>
    </source>
</evidence>
<dbReference type="GO" id="GO:0051793">
    <property type="term" value="P:medium-chain fatty acid catabolic process"/>
    <property type="evidence" value="ECO:0007669"/>
    <property type="project" value="TreeGrafter"/>
</dbReference>
<organism evidence="6">
    <name type="scientific">Salpingoeca rosetta (strain ATCC 50818 / BSB-021)</name>
    <dbReference type="NCBI Taxonomy" id="946362"/>
    <lineage>
        <taxon>Eukaryota</taxon>
        <taxon>Choanoflagellata</taxon>
        <taxon>Craspedida</taxon>
        <taxon>Salpingoecidae</taxon>
        <taxon>Salpingoeca</taxon>
    </lineage>
</organism>
<name>F2UAM8_SALR5</name>
<dbReference type="ESTHER" id="sals5-f2uam8">
    <property type="family name" value="abh_upf0017"/>
</dbReference>
<feature type="active site" description="Charge relay system" evidence="2">
    <location>
        <position position="382"/>
    </location>
</feature>
<dbReference type="GO" id="GO:0036126">
    <property type="term" value="C:sperm flagellum"/>
    <property type="evidence" value="ECO:0007669"/>
    <property type="project" value="TreeGrafter"/>
</dbReference>
<keyword evidence="3" id="KW-0472">Membrane</keyword>
<dbReference type="GO" id="GO:0051792">
    <property type="term" value="P:medium-chain fatty acid biosynthetic process"/>
    <property type="evidence" value="ECO:0007669"/>
    <property type="project" value="TreeGrafter"/>
</dbReference>
<comment type="similarity">
    <text evidence="1">Belongs to the AB hydrolase superfamily. AB hydrolase 4 family.</text>
</comment>
<dbReference type="OMA" id="HCTGEDV"/>
<dbReference type="FunCoup" id="F2UAM8">
    <property type="interactions" value="10"/>
</dbReference>
<feature type="active site" description="Charge relay system" evidence="2">
    <location>
        <position position="216"/>
    </location>
</feature>
<dbReference type="InParanoid" id="F2UAM8"/>